<dbReference type="FunFam" id="1.10.10.10:FF:000018">
    <property type="entry name" value="DNA-binding response regulator ResD"/>
    <property type="match status" value="1"/>
</dbReference>
<dbReference type="FunFam" id="3.40.50.2300:FF:000001">
    <property type="entry name" value="DNA-binding response regulator PhoB"/>
    <property type="match status" value="1"/>
</dbReference>
<reference evidence="10 11" key="1">
    <citation type="submission" date="2019-05" db="EMBL/GenBank/DDBJ databases">
        <title>Draft genome sequence of Actinomadura geliboluensis A8036.</title>
        <authorList>
            <person name="Saricaoglu S."/>
            <person name="Isik K."/>
        </authorList>
    </citation>
    <scope>NUCLEOTIDE SEQUENCE [LARGE SCALE GENOMIC DNA]</scope>
    <source>
        <strain evidence="10 11">A8036</strain>
    </source>
</reference>
<dbReference type="PANTHER" id="PTHR48111:SF4">
    <property type="entry name" value="DNA-BINDING DUAL TRANSCRIPTIONAL REGULATOR OMPR"/>
    <property type="match status" value="1"/>
</dbReference>
<dbReference type="InterPro" id="IPR016032">
    <property type="entry name" value="Sig_transdc_resp-reg_C-effctor"/>
</dbReference>
<dbReference type="InterPro" id="IPR039420">
    <property type="entry name" value="WalR-like"/>
</dbReference>
<dbReference type="SMART" id="SM00862">
    <property type="entry name" value="Trans_reg_C"/>
    <property type="match status" value="1"/>
</dbReference>
<evidence type="ECO:0000256" key="5">
    <source>
        <dbReference type="ARBA" id="ARBA00023163"/>
    </source>
</evidence>
<dbReference type="GO" id="GO:0032993">
    <property type="term" value="C:protein-DNA complex"/>
    <property type="evidence" value="ECO:0007669"/>
    <property type="project" value="TreeGrafter"/>
</dbReference>
<evidence type="ECO:0000256" key="4">
    <source>
        <dbReference type="ARBA" id="ARBA00023125"/>
    </source>
</evidence>
<organism evidence="10 11">
    <name type="scientific">Actinomadura geliboluensis</name>
    <dbReference type="NCBI Taxonomy" id="882440"/>
    <lineage>
        <taxon>Bacteria</taxon>
        <taxon>Bacillati</taxon>
        <taxon>Actinomycetota</taxon>
        <taxon>Actinomycetes</taxon>
        <taxon>Streptosporangiales</taxon>
        <taxon>Thermomonosporaceae</taxon>
        <taxon>Actinomadura</taxon>
    </lineage>
</organism>
<dbReference type="PROSITE" id="PS50110">
    <property type="entry name" value="RESPONSE_REGULATORY"/>
    <property type="match status" value="1"/>
</dbReference>
<protein>
    <submittedName>
        <fullName evidence="10">Response regulator transcription factor</fullName>
    </submittedName>
</protein>
<sequence>MNSVTPAGRVLVVDDDPTVAEVVARYLARDGHEVACVADGPTALRRALDQPPDLIVLDLMLPGMDGLEVCRRLRATSAVPIVMLTALGAETDRLVGLETGADDYVTKPFSPRELALRVRSVLRRARGALVPAVPAGPLRDGDLAVDVGAHEAELRGERLALTSREFDLLAFLIRHPRRAFTRDELLERVWDWTFGDSSTVTVHVRRLREKIEDDPTAPRRIVTVWGVGYRYEPVVDEPVVDGRAVDEP</sequence>
<dbReference type="SUPFAM" id="SSF46894">
    <property type="entry name" value="C-terminal effector domain of the bipartite response regulators"/>
    <property type="match status" value="1"/>
</dbReference>
<dbReference type="OrthoDB" id="3686848at2"/>
<keyword evidence="5" id="KW-0804">Transcription</keyword>
<keyword evidence="4 7" id="KW-0238">DNA-binding</keyword>
<keyword evidence="1 6" id="KW-0597">Phosphoprotein</keyword>
<feature type="modified residue" description="4-aspartylphosphate" evidence="6">
    <location>
        <position position="58"/>
    </location>
</feature>
<dbReference type="InterPro" id="IPR036388">
    <property type="entry name" value="WH-like_DNA-bd_sf"/>
</dbReference>
<evidence type="ECO:0000313" key="10">
    <source>
        <dbReference type="EMBL" id="TMR39792.1"/>
    </source>
</evidence>
<dbReference type="AlphaFoldDB" id="A0A5S4H4C6"/>
<dbReference type="Pfam" id="PF00486">
    <property type="entry name" value="Trans_reg_C"/>
    <property type="match status" value="1"/>
</dbReference>
<dbReference type="Gene3D" id="3.40.50.2300">
    <property type="match status" value="1"/>
</dbReference>
<feature type="DNA-binding region" description="OmpR/PhoB-type" evidence="7">
    <location>
        <begin position="135"/>
        <end position="233"/>
    </location>
</feature>
<dbReference type="SMART" id="SM00448">
    <property type="entry name" value="REC"/>
    <property type="match status" value="1"/>
</dbReference>
<dbReference type="InterPro" id="IPR001789">
    <property type="entry name" value="Sig_transdc_resp-reg_receiver"/>
</dbReference>
<dbReference type="Gene3D" id="1.10.10.10">
    <property type="entry name" value="Winged helix-like DNA-binding domain superfamily/Winged helix DNA-binding domain"/>
    <property type="match status" value="1"/>
</dbReference>
<feature type="domain" description="OmpR/PhoB-type" evidence="9">
    <location>
        <begin position="135"/>
        <end position="233"/>
    </location>
</feature>
<dbReference type="CDD" id="cd17574">
    <property type="entry name" value="REC_OmpR"/>
    <property type="match status" value="1"/>
</dbReference>
<gene>
    <name evidence="10" type="ORF">ETD96_13585</name>
</gene>
<evidence type="ECO:0000313" key="11">
    <source>
        <dbReference type="Proteomes" id="UP000305238"/>
    </source>
</evidence>
<proteinExistence type="predicted"/>
<dbReference type="Pfam" id="PF00072">
    <property type="entry name" value="Response_reg"/>
    <property type="match status" value="1"/>
</dbReference>
<evidence type="ECO:0000256" key="3">
    <source>
        <dbReference type="ARBA" id="ARBA00023015"/>
    </source>
</evidence>
<dbReference type="EMBL" id="VCKZ01000079">
    <property type="protein sequence ID" value="TMR39792.1"/>
    <property type="molecule type" value="Genomic_DNA"/>
</dbReference>
<dbReference type="GO" id="GO:0005829">
    <property type="term" value="C:cytosol"/>
    <property type="evidence" value="ECO:0007669"/>
    <property type="project" value="TreeGrafter"/>
</dbReference>
<keyword evidence="11" id="KW-1185">Reference proteome</keyword>
<keyword evidence="2" id="KW-0902">Two-component regulatory system</keyword>
<evidence type="ECO:0000256" key="7">
    <source>
        <dbReference type="PROSITE-ProRule" id="PRU01091"/>
    </source>
</evidence>
<dbReference type="GO" id="GO:0006355">
    <property type="term" value="P:regulation of DNA-templated transcription"/>
    <property type="evidence" value="ECO:0007669"/>
    <property type="project" value="InterPro"/>
</dbReference>
<dbReference type="PROSITE" id="PS51755">
    <property type="entry name" value="OMPR_PHOB"/>
    <property type="match status" value="1"/>
</dbReference>
<accession>A0A5S4H4C6</accession>
<dbReference type="SUPFAM" id="SSF52172">
    <property type="entry name" value="CheY-like"/>
    <property type="match status" value="1"/>
</dbReference>
<feature type="domain" description="Response regulatory" evidence="8">
    <location>
        <begin position="9"/>
        <end position="122"/>
    </location>
</feature>
<evidence type="ECO:0000256" key="2">
    <source>
        <dbReference type="ARBA" id="ARBA00023012"/>
    </source>
</evidence>
<dbReference type="InterPro" id="IPR011006">
    <property type="entry name" value="CheY-like_superfamily"/>
</dbReference>
<evidence type="ECO:0000259" key="8">
    <source>
        <dbReference type="PROSITE" id="PS50110"/>
    </source>
</evidence>
<keyword evidence="3" id="KW-0805">Transcription regulation</keyword>
<dbReference type="Gene3D" id="6.10.250.690">
    <property type="match status" value="1"/>
</dbReference>
<name>A0A5S4H4C6_9ACTN</name>
<evidence type="ECO:0000256" key="1">
    <source>
        <dbReference type="ARBA" id="ARBA00022553"/>
    </source>
</evidence>
<evidence type="ECO:0000256" key="6">
    <source>
        <dbReference type="PROSITE-ProRule" id="PRU00169"/>
    </source>
</evidence>
<evidence type="ECO:0000259" key="9">
    <source>
        <dbReference type="PROSITE" id="PS51755"/>
    </source>
</evidence>
<dbReference type="CDD" id="cd00383">
    <property type="entry name" value="trans_reg_C"/>
    <property type="match status" value="1"/>
</dbReference>
<dbReference type="GO" id="GO:0000976">
    <property type="term" value="F:transcription cis-regulatory region binding"/>
    <property type="evidence" value="ECO:0007669"/>
    <property type="project" value="TreeGrafter"/>
</dbReference>
<comment type="caution">
    <text evidence="10">The sequence shown here is derived from an EMBL/GenBank/DDBJ whole genome shotgun (WGS) entry which is preliminary data.</text>
</comment>
<dbReference type="GO" id="GO:0000156">
    <property type="term" value="F:phosphorelay response regulator activity"/>
    <property type="evidence" value="ECO:0007669"/>
    <property type="project" value="TreeGrafter"/>
</dbReference>
<dbReference type="InterPro" id="IPR001867">
    <property type="entry name" value="OmpR/PhoB-type_DNA-bd"/>
</dbReference>
<dbReference type="PANTHER" id="PTHR48111">
    <property type="entry name" value="REGULATOR OF RPOS"/>
    <property type="match status" value="1"/>
</dbReference>
<dbReference type="Proteomes" id="UP000305238">
    <property type="component" value="Unassembled WGS sequence"/>
</dbReference>